<dbReference type="EMBL" id="CP134185">
    <property type="protein sequence ID" value="WPA98757.1"/>
    <property type="molecule type" value="Genomic_DNA"/>
</dbReference>
<evidence type="ECO:0000256" key="1">
    <source>
        <dbReference type="SAM" id="MobiDB-lite"/>
    </source>
</evidence>
<dbReference type="Proteomes" id="UP001302367">
    <property type="component" value="Chromosome 2"/>
</dbReference>
<evidence type="ECO:0000256" key="2">
    <source>
        <dbReference type="SAM" id="SignalP"/>
    </source>
</evidence>
<organism evidence="3 5">
    <name type="scientific">Cercospora beticola</name>
    <name type="common">Sugarbeet leaf spot fungus</name>
    <dbReference type="NCBI Taxonomy" id="122368"/>
    <lineage>
        <taxon>Eukaryota</taxon>
        <taxon>Fungi</taxon>
        <taxon>Dikarya</taxon>
        <taxon>Ascomycota</taxon>
        <taxon>Pezizomycotina</taxon>
        <taxon>Dothideomycetes</taxon>
        <taxon>Dothideomycetidae</taxon>
        <taxon>Mycosphaerellales</taxon>
        <taxon>Mycosphaerellaceae</taxon>
        <taxon>Cercospora</taxon>
    </lineage>
</organism>
<reference evidence="4 6" key="2">
    <citation type="submission" date="2023-09" db="EMBL/GenBank/DDBJ databases">
        <title>Complete-Gapless Cercospora beticola genome.</title>
        <authorList>
            <person name="Wyatt N.A."/>
            <person name="Spanner R.E."/>
            <person name="Bolton M.D."/>
        </authorList>
    </citation>
    <scope>NUCLEOTIDE SEQUENCE [LARGE SCALE GENOMIC DNA]</scope>
    <source>
        <strain evidence="4">Cb09-40</strain>
    </source>
</reference>
<evidence type="ECO:0000313" key="4">
    <source>
        <dbReference type="EMBL" id="WPA98757.1"/>
    </source>
</evidence>
<feature type="compositionally biased region" description="Polar residues" evidence="1">
    <location>
        <begin position="138"/>
        <end position="150"/>
    </location>
</feature>
<keyword evidence="2" id="KW-0732">Signal</keyword>
<dbReference type="OrthoDB" id="10398575at2759"/>
<reference evidence="3 5" key="1">
    <citation type="submission" date="2015-10" db="EMBL/GenBank/DDBJ databases">
        <title>The cercosporin biosynthetic gene cluster was horizontally transferred to several fungal lineages and shown to be expanded in Cercospora beticola based on microsynteny with recipient genomes.</title>
        <authorList>
            <person name="De Jonge R."/>
            <person name="Ebert M.K."/>
            <person name="Suttle J.C."/>
            <person name="Jurick Ii W.M."/>
            <person name="Secor G.A."/>
            <person name="Thomma B.P."/>
            <person name="Van De Peer Y."/>
            <person name="Bolton M.D."/>
        </authorList>
    </citation>
    <scope>NUCLEOTIDE SEQUENCE [LARGE SCALE GENOMIC DNA]</scope>
    <source>
        <strain evidence="3 5">09-40</strain>
    </source>
</reference>
<evidence type="ECO:0000313" key="5">
    <source>
        <dbReference type="Proteomes" id="UP000230605"/>
    </source>
</evidence>
<feature type="chain" id="PRO_5013868802" evidence="2">
    <location>
        <begin position="20"/>
        <end position="340"/>
    </location>
</feature>
<sequence length="340" mass="36346">MHFNSALTATLVLAGTAFAQPAANIEDGSILARQSDDLPDVGIEIPSAKDRFNFSPGSIRPAVCGIGAWSGCKREADPEAKDGTILARRSNEVPDSGIGIPEEVKFAPGTIRPDVCGFGYGNCKREANPEAEDGSIMARQSDQNTGSSRGSLDEIIQRFRDQETKGGNVGGGIRPAACGYGWSGCKRDAQQEQDNSQPEPKSETQVERPFGLRQRSGVGGNMVAFPAVCGRWYSSCKRSPKPVAEAGPEPEAEAEAEALEIPEGRFKVDESKFPPGTARLAVCGIGAWSGCKREAEPQQEAQQEPETLPLRPWLPSPPEGVQRRPGGIFPAVCGRWYSSC</sequence>
<dbReference type="AlphaFoldDB" id="A0A2G5HYF9"/>
<dbReference type="Proteomes" id="UP000230605">
    <property type="component" value="Chromosome 2"/>
</dbReference>
<dbReference type="EMBL" id="LKMD01000102">
    <property type="protein sequence ID" value="PIA97585.1"/>
    <property type="molecule type" value="Genomic_DNA"/>
</dbReference>
<protein>
    <submittedName>
        <fullName evidence="3">Uncharacterized protein</fullName>
    </submittedName>
</protein>
<gene>
    <name evidence="3" type="ORF">CB0940_06142</name>
    <name evidence="4" type="ORF">RHO25_003370</name>
</gene>
<feature type="region of interest" description="Disordered" evidence="1">
    <location>
        <begin position="130"/>
        <end position="150"/>
    </location>
</feature>
<feature type="region of interest" description="Disordered" evidence="1">
    <location>
        <begin position="294"/>
        <end position="325"/>
    </location>
</feature>
<feature type="region of interest" description="Disordered" evidence="1">
    <location>
        <begin position="186"/>
        <end position="215"/>
    </location>
</feature>
<name>A0A2G5HYF9_CERBT</name>
<evidence type="ECO:0000313" key="6">
    <source>
        <dbReference type="Proteomes" id="UP001302367"/>
    </source>
</evidence>
<keyword evidence="6" id="KW-1185">Reference proteome</keyword>
<proteinExistence type="predicted"/>
<feature type="signal peptide" evidence="2">
    <location>
        <begin position="1"/>
        <end position="19"/>
    </location>
</feature>
<accession>A0A2G5HYF9</accession>
<evidence type="ECO:0000313" key="3">
    <source>
        <dbReference type="EMBL" id="PIA97585.1"/>
    </source>
</evidence>